<dbReference type="Proteomes" id="UP000033636">
    <property type="component" value="Unassembled WGS sequence"/>
</dbReference>
<accession>A0ACC6V1Z5</accession>
<organism evidence="1 2">
    <name type="scientific">Thermoproteus sp. AZ2</name>
    <dbReference type="NCBI Taxonomy" id="1609232"/>
    <lineage>
        <taxon>Archaea</taxon>
        <taxon>Thermoproteota</taxon>
        <taxon>Thermoprotei</taxon>
        <taxon>Thermoproteales</taxon>
        <taxon>Thermoproteaceae</taxon>
        <taxon>Thermoproteus</taxon>
    </lineage>
</organism>
<evidence type="ECO:0000313" key="1">
    <source>
        <dbReference type="EMBL" id="MFB6490961.1"/>
    </source>
</evidence>
<reference evidence="1" key="1">
    <citation type="submission" date="2024-07" db="EMBL/GenBank/DDBJ databases">
        <title>Metagenome and Metagenome-Assembled Genomes of Archaea from a hot spring from the geothermal field of Los Azufres, Mexico.</title>
        <authorList>
            <person name="Marin-Paredes R."/>
            <person name="Martinez-Romero E."/>
            <person name="Servin-Garciduenas L.E."/>
        </authorList>
    </citation>
    <scope>NUCLEOTIDE SEQUENCE</scope>
</reference>
<protein>
    <submittedName>
        <fullName evidence="1">CobD/CbiB family cobalamin biosynthesis protein</fullName>
    </submittedName>
</protein>
<gene>
    <name evidence="1" type="ORF">TU35_006935</name>
</gene>
<proteinExistence type="predicted"/>
<dbReference type="EMBL" id="JZWT02000017">
    <property type="protein sequence ID" value="MFB6490961.1"/>
    <property type="molecule type" value="Genomic_DNA"/>
</dbReference>
<evidence type="ECO:0000313" key="2">
    <source>
        <dbReference type="Proteomes" id="UP000033636"/>
    </source>
</evidence>
<comment type="caution">
    <text evidence="1">The sequence shown here is derived from an EMBL/GenBank/DDBJ whole genome shotgun (WGS) entry which is preliminary data.</text>
</comment>
<sequence>MGSPLVLAIALLLELIDVPRLWRGHLVSRLVPPQIHPVALIYRGAAKIARRGSLARNIAALLAFAAGPALAVYYAERALGHGIIAAAAEAYLLKLAFSESQILYPCRSAFRRGPAKPVVQEFVRRDLSNASPGHIASACLETAAESLADSFISPLFWYAVLGLPGAWLQRAVNTLDGLMGFKEWGRSGAPAAYLDTALNYIPARLAALFIYAASAALGIRPRPRRPGEMESINARWPISALAYSLGVRLEKPGSYSIGSGELPTTGDALRGLKVLAAAAALYSAALLLILYMGLS</sequence>
<name>A0ACC6V1Z5_9CREN</name>